<dbReference type="NCBIfam" id="TIGR01730">
    <property type="entry name" value="RND_mfp"/>
    <property type="match status" value="1"/>
</dbReference>
<dbReference type="Gene3D" id="6.10.140.1990">
    <property type="match status" value="1"/>
</dbReference>
<evidence type="ECO:0000313" key="8">
    <source>
        <dbReference type="EMBL" id="TKC98837.1"/>
    </source>
</evidence>
<comment type="caution">
    <text evidence="8">The sequence shown here is derived from an EMBL/GenBank/DDBJ whole genome shotgun (WGS) entry which is preliminary data.</text>
</comment>
<dbReference type="GO" id="GO:1990281">
    <property type="term" value="C:efflux pump complex"/>
    <property type="evidence" value="ECO:0007669"/>
    <property type="project" value="TreeGrafter"/>
</dbReference>
<dbReference type="InterPro" id="IPR030190">
    <property type="entry name" value="MacA_alpha-hairpin_sf"/>
</dbReference>
<dbReference type="PANTHER" id="PTHR30469">
    <property type="entry name" value="MULTIDRUG RESISTANCE PROTEIN MDTA"/>
    <property type="match status" value="1"/>
</dbReference>
<accession>A0A4U1IWF2</accession>
<dbReference type="GO" id="GO:1990195">
    <property type="term" value="C:macrolide transmembrane transporter complex"/>
    <property type="evidence" value="ECO:0007669"/>
    <property type="project" value="InterPro"/>
</dbReference>
<keyword evidence="5" id="KW-1133">Transmembrane helix</keyword>
<dbReference type="InterPro" id="IPR058625">
    <property type="entry name" value="MdtA-like_BSH"/>
</dbReference>
<dbReference type="Proteomes" id="UP000309215">
    <property type="component" value="Unassembled WGS sequence"/>
</dbReference>
<evidence type="ECO:0000256" key="3">
    <source>
        <dbReference type="SAM" id="Coils"/>
    </source>
</evidence>
<keyword evidence="5" id="KW-0472">Membrane</keyword>
<dbReference type="AlphaFoldDB" id="A0A4U1IWF2"/>
<dbReference type="GO" id="GO:0030313">
    <property type="term" value="C:cell envelope"/>
    <property type="evidence" value="ECO:0007669"/>
    <property type="project" value="UniProtKB-SubCell"/>
</dbReference>
<evidence type="ECO:0000256" key="4">
    <source>
        <dbReference type="SAM" id="MobiDB-lite"/>
    </source>
</evidence>
<dbReference type="GO" id="GO:0019898">
    <property type="term" value="C:extrinsic component of membrane"/>
    <property type="evidence" value="ECO:0007669"/>
    <property type="project" value="InterPro"/>
</dbReference>
<dbReference type="Gene3D" id="2.40.30.170">
    <property type="match status" value="1"/>
</dbReference>
<evidence type="ECO:0000256" key="2">
    <source>
        <dbReference type="ARBA" id="ARBA00023054"/>
    </source>
</evidence>
<dbReference type="GO" id="GO:0015562">
    <property type="term" value="F:efflux transmembrane transporter activity"/>
    <property type="evidence" value="ECO:0007669"/>
    <property type="project" value="TreeGrafter"/>
</dbReference>
<feature type="transmembrane region" description="Helical" evidence="5">
    <location>
        <begin position="28"/>
        <end position="48"/>
    </location>
</feature>
<organism evidence="8 9">
    <name type="scientific">Polyangium fumosum</name>
    <dbReference type="NCBI Taxonomy" id="889272"/>
    <lineage>
        <taxon>Bacteria</taxon>
        <taxon>Pseudomonadati</taxon>
        <taxon>Myxococcota</taxon>
        <taxon>Polyangia</taxon>
        <taxon>Polyangiales</taxon>
        <taxon>Polyangiaceae</taxon>
        <taxon>Polyangium</taxon>
    </lineage>
</organism>
<dbReference type="Pfam" id="PF25917">
    <property type="entry name" value="BSH_RND"/>
    <property type="match status" value="1"/>
</dbReference>
<dbReference type="InterPro" id="IPR058792">
    <property type="entry name" value="Beta-barrel_RND_2"/>
</dbReference>
<name>A0A4U1IWF2_9BACT</name>
<feature type="region of interest" description="Disordered" evidence="4">
    <location>
        <begin position="361"/>
        <end position="398"/>
    </location>
</feature>
<gene>
    <name evidence="8" type="ORF">E8A74_39970</name>
</gene>
<dbReference type="InterPro" id="IPR006143">
    <property type="entry name" value="RND_pump_MFP"/>
</dbReference>
<feature type="domain" description="CusB-like beta-barrel" evidence="7">
    <location>
        <begin position="251"/>
        <end position="324"/>
    </location>
</feature>
<proteinExistence type="inferred from homology"/>
<keyword evidence="9" id="KW-1185">Reference proteome</keyword>
<keyword evidence="5" id="KW-0812">Transmembrane</keyword>
<feature type="domain" description="Multidrug resistance protein MdtA-like barrel-sandwich hybrid" evidence="6">
    <location>
        <begin position="85"/>
        <end position="240"/>
    </location>
</feature>
<dbReference type="Pfam" id="PF25954">
    <property type="entry name" value="Beta-barrel_RND_2"/>
    <property type="match status" value="1"/>
</dbReference>
<dbReference type="EMBL" id="SSMQ01000063">
    <property type="protein sequence ID" value="TKC98837.1"/>
    <property type="molecule type" value="Genomic_DNA"/>
</dbReference>
<sequence length="435" mass="46181">MTSPRTNEPTGGDPEVLQVVARGKRRRLPWVLLAAVLVAGGGGGFYMWKKKTAAAAEGTKYQSQKVERGDLRVTVTATGTLKARNTVEVGAEITGRVLEVHVNFNDKVTKGQILAEIDTEQYTARIEEATAQLASANASLMNARTTASENKLKLTRAEGMLAQGLAPAQDVETAQANYKRAEAQVASSSSQVTLAQASLKVAKTNLSKAVIRSPIDGVVLNRAVEPGQTVTSGMQTPVLFVLAADLGQLQLNVQVDEADVGSVKEGQEASFTVDAYAQQSFVSKVLAVKNMPTTGTTVVTYEAWLSVDNTKGLLRPGMTATATVVVDERKNVLLVANAALRFNPNRKTTSTQQQGISVNQFLPTGGRPGMGQQKRPTGTGTGAPREPALWLPTGGEPRRVKVEVGATDGIRTEVRSEEISEGTDIVVSMTEAPRG</sequence>
<dbReference type="PANTHER" id="PTHR30469:SF33">
    <property type="entry name" value="SLR1207 PROTEIN"/>
    <property type="match status" value="1"/>
</dbReference>
<dbReference type="Gene3D" id="2.40.50.100">
    <property type="match status" value="1"/>
</dbReference>
<dbReference type="SUPFAM" id="SSF111369">
    <property type="entry name" value="HlyD-like secretion proteins"/>
    <property type="match status" value="1"/>
</dbReference>
<dbReference type="OrthoDB" id="9784484at2"/>
<evidence type="ECO:0000259" key="6">
    <source>
        <dbReference type="Pfam" id="PF25917"/>
    </source>
</evidence>
<evidence type="ECO:0000256" key="5">
    <source>
        <dbReference type="SAM" id="Phobius"/>
    </source>
</evidence>
<dbReference type="GO" id="GO:1990961">
    <property type="term" value="P:xenobiotic detoxification by transmembrane export across the plasma membrane"/>
    <property type="evidence" value="ECO:0007669"/>
    <property type="project" value="InterPro"/>
</dbReference>
<evidence type="ECO:0000313" key="9">
    <source>
        <dbReference type="Proteomes" id="UP000309215"/>
    </source>
</evidence>
<keyword evidence="2 3" id="KW-0175">Coiled coil</keyword>
<evidence type="ECO:0000259" key="7">
    <source>
        <dbReference type="Pfam" id="PF25954"/>
    </source>
</evidence>
<evidence type="ECO:0000256" key="1">
    <source>
        <dbReference type="ARBA" id="ARBA00009477"/>
    </source>
</evidence>
<comment type="similarity">
    <text evidence="1">Belongs to the membrane fusion protein (MFP) (TC 8.A.1) family.</text>
</comment>
<reference evidence="8 9" key="1">
    <citation type="submission" date="2019-04" db="EMBL/GenBank/DDBJ databases">
        <authorList>
            <person name="Li Y."/>
            <person name="Wang J."/>
        </authorList>
    </citation>
    <scope>NUCLEOTIDE SEQUENCE [LARGE SCALE GENOMIC DNA]</scope>
    <source>
        <strain evidence="8 9">DSM 14668</strain>
    </source>
</reference>
<feature type="coiled-coil region" evidence="3">
    <location>
        <begin position="119"/>
        <end position="146"/>
    </location>
</feature>
<dbReference type="RefSeq" id="WP_136934379.1">
    <property type="nucleotide sequence ID" value="NZ_SSMQ01000063.1"/>
</dbReference>
<protein>
    <submittedName>
        <fullName evidence="8">Efflux RND transporter periplasmic adaptor subunit</fullName>
    </submittedName>
</protein>